<organism evidence="3 4">
    <name type="scientific">Ectocarpus siliculosus</name>
    <name type="common">Brown alga</name>
    <name type="synonym">Conferva siliculosa</name>
    <dbReference type="NCBI Taxonomy" id="2880"/>
    <lineage>
        <taxon>Eukaryota</taxon>
        <taxon>Sar</taxon>
        <taxon>Stramenopiles</taxon>
        <taxon>Ochrophyta</taxon>
        <taxon>PX clade</taxon>
        <taxon>Phaeophyceae</taxon>
        <taxon>Ectocarpales</taxon>
        <taxon>Ectocarpaceae</taxon>
        <taxon>Ectocarpus</taxon>
    </lineage>
</organism>
<keyword evidence="2" id="KW-0732">Signal</keyword>
<feature type="chain" id="PRO_5003117234" description="VWFA domain-containing protein" evidence="2">
    <location>
        <begin position="22"/>
        <end position="651"/>
    </location>
</feature>
<evidence type="ECO:0000256" key="2">
    <source>
        <dbReference type="SAM" id="SignalP"/>
    </source>
</evidence>
<accession>D8LI26</accession>
<feature type="signal peptide" evidence="2">
    <location>
        <begin position="1"/>
        <end position="21"/>
    </location>
</feature>
<protein>
    <recommendedName>
        <fullName evidence="5">VWFA domain-containing protein</fullName>
    </recommendedName>
</protein>
<dbReference type="AlphaFoldDB" id="D8LI26"/>
<name>D8LI26_ECTSI</name>
<feature type="compositionally biased region" description="Basic and acidic residues" evidence="1">
    <location>
        <begin position="492"/>
        <end position="503"/>
    </location>
</feature>
<reference evidence="3 4" key="1">
    <citation type="journal article" date="2010" name="Nature">
        <title>The Ectocarpus genome and the independent evolution of multicellularity in brown algae.</title>
        <authorList>
            <person name="Cock J.M."/>
            <person name="Sterck L."/>
            <person name="Rouze P."/>
            <person name="Scornet D."/>
            <person name="Allen A.E."/>
            <person name="Amoutzias G."/>
            <person name="Anthouard V."/>
            <person name="Artiguenave F."/>
            <person name="Aury J.M."/>
            <person name="Badger J.H."/>
            <person name="Beszteri B."/>
            <person name="Billiau K."/>
            <person name="Bonnet E."/>
            <person name="Bothwell J.H."/>
            <person name="Bowler C."/>
            <person name="Boyen C."/>
            <person name="Brownlee C."/>
            <person name="Carrano C.J."/>
            <person name="Charrier B."/>
            <person name="Cho G.Y."/>
            <person name="Coelho S.M."/>
            <person name="Collen J."/>
            <person name="Corre E."/>
            <person name="Da Silva C."/>
            <person name="Delage L."/>
            <person name="Delaroque N."/>
            <person name="Dittami S.M."/>
            <person name="Doulbeau S."/>
            <person name="Elias M."/>
            <person name="Farnham G."/>
            <person name="Gachon C.M."/>
            <person name="Gschloessl B."/>
            <person name="Heesch S."/>
            <person name="Jabbari K."/>
            <person name="Jubin C."/>
            <person name="Kawai H."/>
            <person name="Kimura K."/>
            <person name="Kloareg B."/>
            <person name="Kupper F.C."/>
            <person name="Lang D."/>
            <person name="Le Bail A."/>
            <person name="Leblanc C."/>
            <person name="Lerouge P."/>
            <person name="Lohr M."/>
            <person name="Lopez P.J."/>
            <person name="Martens C."/>
            <person name="Maumus F."/>
            <person name="Michel G."/>
            <person name="Miranda-Saavedra D."/>
            <person name="Morales J."/>
            <person name="Moreau H."/>
            <person name="Motomura T."/>
            <person name="Nagasato C."/>
            <person name="Napoli C.A."/>
            <person name="Nelson D.R."/>
            <person name="Nyvall-Collen P."/>
            <person name="Peters A.F."/>
            <person name="Pommier C."/>
            <person name="Potin P."/>
            <person name="Poulain J."/>
            <person name="Quesneville H."/>
            <person name="Read B."/>
            <person name="Rensing S.A."/>
            <person name="Ritter A."/>
            <person name="Rousvoal S."/>
            <person name="Samanta M."/>
            <person name="Samson G."/>
            <person name="Schroeder D.C."/>
            <person name="Segurens B."/>
            <person name="Strittmatter M."/>
            <person name="Tonon T."/>
            <person name="Tregear J.W."/>
            <person name="Valentin K."/>
            <person name="von Dassow P."/>
            <person name="Yamagishi T."/>
            <person name="Van de Peer Y."/>
            <person name="Wincker P."/>
        </authorList>
    </citation>
    <scope>NUCLEOTIDE SEQUENCE [LARGE SCALE GENOMIC DNA]</scope>
    <source>
        <strain evidence="4">Ec32 / CCAP1310/4</strain>
    </source>
</reference>
<evidence type="ECO:0000256" key="1">
    <source>
        <dbReference type="SAM" id="MobiDB-lite"/>
    </source>
</evidence>
<evidence type="ECO:0008006" key="5">
    <source>
        <dbReference type="Google" id="ProtNLM"/>
    </source>
</evidence>
<sequence length="651" mass="67188">MSATRVMLVRCTLSMLLGAHAFVVPQPPCMISASDPQYRPVGLEKIGKPAPPFATFTSSSSSVDATFRDLARIVIAEVGDSMEQQQQQRCAMAIVYFSREDEASLQDPMRHVLQDDAGEIEIALARLHDSLPFVDDVIASPARATTVSQKNQNQGARNEEPAAAVTATLALFHNPGLDARPFVLNPARELGLHGDRLLQEDEIGAYVGESLERSASRYGGGEKVSQAVEAGGSSGPRGYHRTMCLAFSGGEGGAVESEPSDPCTSTLHRLNGILGDAGRRESGAGSSSSSSRCPLVSTVAAAGYPAYASVRDPDSRKRVTVAAEAVGAILTCLPDSEASLHLVHAGNDIALRGSQFRVASVWGGDIAEVVPVESKQTEAATGVPTLDGGFAGGCGAGAGDSLWQRPRWPCGVISAAEWCKQVVSASTRFEKLAIQSALGVGVLQRAGAREGAAALGQAGGTPAGVARNLPAHGCLSVTEVKADESISLARSGRGEQDDRRRGDGGSAGVECGVRPGDLCDIRAIGVMAAMQAEQDAYSWLRIARLSVLIQGATGDREASSATAAAAPVFHGCLTAGTRARCTPGAEAESCEELVRVAAGHGSLCPTAGMVGDAQLVSVDNVMMTCSHGVGMSSVYVCGVAGEQESSAASSV</sequence>
<gene>
    <name evidence="3" type="ORF">Esi_0201_0027</name>
</gene>
<dbReference type="InParanoid" id="D8LI26"/>
<keyword evidence="4" id="KW-1185">Reference proteome</keyword>
<dbReference type="Proteomes" id="UP000002630">
    <property type="component" value="Linkage Group LG28"/>
</dbReference>
<dbReference type="OrthoDB" id="10378888at2759"/>
<evidence type="ECO:0000313" key="4">
    <source>
        <dbReference type="Proteomes" id="UP000002630"/>
    </source>
</evidence>
<proteinExistence type="predicted"/>
<dbReference type="EMBL" id="FN648378">
    <property type="protein sequence ID" value="CBN79362.1"/>
    <property type="molecule type" value="Genomic_DNA"/>
</dbReference>
<evidence type="ECO:0000313" key="3">
    <source>
        <dbReference type="EMBL" id="CBN79362.1"/>
    </source>
</evidence>
<feature type="region of interest" description="Disordered" evidence="1">
    <location>
        <begin position="486"/>
        <end position="508"/>
    </location>
</feature>
<dbReference type="EMBL" id="FN649753">
    <property type="protein sequence ID" value="CBN79362.1"/>
    <property type="molecule type" value="Genomic_DNA"/>
</dbReference>